<evidence type="ECO:0000313" key="2">
    <source>
        <dbReference type="Proteomes" id="UP000010824"/>
    </source>
</evidence>
<dbReference type="InterPro" id="IPR035069">
    <property type="entry name" value="TTHA1013/TTHA0281-like"/>
</dbReference>
<dbReference type="EMBL" id="CP003167">
    <property type="protein sequence ID" value="AGB03803.1"/>
    <property type="molecule type" value="Genomic_DNA"/>
</dbReference>
<proteinExistence type="predicted"/>
<dbReference type="Proteomes" id="UP000010824">
    <property type="component" value="Chromosome"/>
</dbReference>
<accession>L0HKF5</accession>
<name>L0HKF5_METFS</name>
<dbReference type="SUPFAM" id="SSF143100">
    <property type="entry name" value="TTHA1013/TTHA0281-like"/>
    <property type="match status" value="1"/>
</dbReference>
<protein>
    <recommendedName>
        <fullName evidence="3">HicB-like antitoxin of toxin-antitoxin system domain-containing protein</fullName>
    </recommendedName>
</protein>
<dbReference type="AlphaFoldDB" id="L0HKF5"/>
<keyword evidence="2" id="KW-1185">Reference proteome</keyword>
<dbReference type="eggNOG" id="arCOG02411">
    <property type="taxonomic scope" value="Archaea"/>
</dbReference>
<reference evidence="1 2" key="2">
    <citation type="journal article" date="2014" name="Genome Announc.">
        <title>Complete Genome Sequence of Methanoregula formicica SMSPT, a Mesophilic Hydrogenotrophic Methanogen Isolated from a Methanogenic Upflow Anaerobic Sludge Blanket Reactor.</title>
        <authorList>
            <person name="Yamamoto K."/>
            <person name="Tamaki H."/>
            <person name="Cadillo-Quiroz H."/>
            <person name="Imachi H."/>
            <person name="Kyrpides N."/>
            <person name="Woyke T."/>
            <person name="Goodwin L."/>
            <person name="Zinder S.H."/>
            <person name="Kamagata Y."/>
            <person name="Liu W.T."/>
        </authorList>
    </citation>
    <scope>NUCLEOTIDE SEQUENCE [LARGE SCALE GENOMIC DNA]</scope>
    <source>
        <strain evidence="2">DSM 22288 / NBRC 105244 / SMSP</strain>
    </source>
</reference>
<organism evidence="1 2">
    <name type="scientific">Methanoregula formicica (strain DSM 22288 / NBRC 105244 / SMSP)</name>
    <dbReference type="NCBI Taxonomy" id="593750"/>
    <lineage>
        <taxon>Archaea</taxon>
        <taxon>Methanobacteriati</taxon>
        <taxon>Methanobacteriota</taxon>
        <taxon>Stenosarchaea group</taxon>
        <taxon>Methanomicrobia</taxon>
        <taxon>Methanomicrobiales</taxon>
        <taxon>Methanoregulaceae</taxon>
        <taxon>Methanoregula</taxon>
    </lineage>
</organism>
<dbReference type="HOGENOM" id="CLU_114047_2_1_2"/>
<dbReference type="Gene3D" id="3.30.160.250">
    <property type="match status" value="1"/>
</dbReference>
<sequence length="76" mass="8257">MIMHYTIITECHEKGGFTARCVEIPSARGYGNTQGEAIANIREAIEVVREAQNAELAKTIASVHSEIIKIEVADSA</sequence>
<dbReference type="STRING" id="593750.Metfor_2820"/>
<dbReference type="KEGG" id="mfo:Metfor_2820"/>
<dbReference type="InParanoid" id="L0HKF5"/>
<reference evidence="2" key="1">
    <citation type="submission" date="2011-12" db="EMBL/GenBank/DDBJ databases">
        <title>Complete sequence of Methanoregula formicicum SMSP.</title>
        <authorList>
            <person name="Lucas S."/>
            <person name="Han J."/>
            <person name="Lapidus A."/>
            <person name="Cheng J.-F."/>
            <person name="Goodwin L."/>
            <person name="Pitluck S."/>
            <person name="Peters L."/>
            <person name="Ovchinnikova G."/>
            <person name="Teshima H."/>
            <person name="Detter J.C."/>
            <person name="Han C."/>
            <person name="Tapia R."/>
            <person name="Land M."/>
            <person name="Hauser L."/>
            <person name="Kyrpides N."/>
            <person name="Ivanova N."/>
            <person name="Pagani I."/>
            <person name="Imachi H."/>
            <person name="Tamaki H."/>
            <person name="Sekiguchi Y."/>
            <person name="Kamagata Y."/>
            <person name="Cadillo-Quiroz H."/>
            <person name="Zinder S."/>
            <person name="Liu W.-T."/>
            <person name="Woyke T."/>
        </authorList>
    </citation>
    <scope>NUCLEOTIDE SEQUENCE [LARGE SCALE GENOMIC DNA]</scope>
    <source>
        <strain evidence="2">DSM 22288 / NBRC 105244 / SMSP</strain>
    </source>
</reference>
<gene>
    <name evidence="1" type="ordered locus">Metfor_2820</name>
</gene>
<evidence type="ECO:0000313" key="1">
    <source>
        <dbReference type="EMBL" id="AGB03803.1"/>
    </source>
</evidence>
<evidence type="ECO:0008006" key="3">
    <source>
        <dbReference type="Google" id="ProtNLM"/>
    </source>
</evidence>